<dbReference type="InterPro" id="IPR024757">
    <property type="entry name" value="FtsZ_C"/>
</dbReference>
<feature type="binding site" evidence="4">
    <location>
        <begin position="122"/>
        <end position="124"/>
    </location>
    <ligand>
        <name>GTP</name>
        <dbReference type="ChEBI" id="CHEBI:37565"/>
    </ligand>
</feature>
<proteinExistence type="inferred from homology"/>
<keyword evidence="2 4" id="KW-0547">Nucleotide-binding</keyword>
<dbReference type="STRING" id="519441.Smon_0099"/>
<name>D1AWB9_STRM9</name>
<evidence type="ECO:0000256" key="4">
    <source>
        <dbReference type="HAMAP-Rule" id="MF_00909"/>
    </source>
</evidence>
<evidence type="ECO:0000259" key="9">
    <source>
        <dbReference type="SMART" id="SM00865"/>
    </source>
</evidence>
<dbReference type="PANTHER" id="PTHR30314:SF3">
    <property type="entry name" value="MITOCHONDRIAL DIVISION PROTEIN FSZA"/>
    <property type="match status" value="1"/>
</dbReference>
<dbReference type="GO" id="GO:0005525">
    <property type="term" value="F:GTP binding"/>
    <property type="evidence" value="ECO:0007669"/>
    <property type="project" value="UniProtKB-UniRule"/>
</dbReference>
<evidence type="ECO:0000256" key="6">
    <source>
        <dbReference type="RuleBase" id="RU000631"/>
    </source>
</evidence>
<keyword evidence="11" id="KW-1185">Reference proteome</keyword>
<dbReference type="Proteomes" id="UP000002072">
    <property type="component" value="Chromosome"/>
</dbReference>
<dbReference type="Pfam" id="PF12327">
    <property type="entry name" value="FtsZ_C"/>
    <property type="match status" value="1"/>
</dbReference>
<dbReference type="InterPro" id="IPR045061">
    <property type="entry name" value="FtsZ/CetZ"/>
</dbReference>
<dbReference type="HAMAP" id="MF_00909">
    <property type="entry name" value="FtsZ"/>
    <property type="match status" value="1"/>
</dbReference>
<evidence type="ECO:0000256" key="7">
    <source>
        <dbReference type="SAM" id="MobiDB-lite"/>
    </source>
</evidence>
<dbReference type="GO" id="GO:0043093">
    <property type="term" value="P:FtsZ-dependent cytokinesis"/>
    <property type="evidence" value="ECO:0007669"/>
    <property type="project" value="UniProtKB-UniRule"/>
</dbReference>
<protein>
    <recommendedName>
        <fullName evidence="4 5">Cell division protein FtsZ</fullName>
    </recommendedName>
</protein>
<comment type="similarity">
    <text evidence="1 4 6">Belongs to the FtsZ family.</text>
</comment>
<dbReference type="SMART" id="SM00864">
    <property type="entry name" value="Tubulin"/>
    <property type="match status" value="1"/>
</dbReference>
<dbReference type="GO" id="GO:0051258">
    <property type="term" value="P:protein polymerization"/>
    <property type="evidence" value="ECO:0007669"/>
    <property type="project" value="UniProtKB-UniRule"/>
</dbReference>
<keyword evidence="4" id="KW-0963">Cytoplasm</keyword>
<comment type="subcellular location">
    <subcellularLocation>
        <location evidence="4">Cytoplasm</location>
    </subcellularLocation>
    <text evidence="4">Assembles at midcell at the inner surface of the cytoplasmic membrane.</text>
</comment>
<feature type="domain" description="Tubulin/FtsZ 2-layer sandwich" evidence="9">
    <location>
        <begin position="221"/>
        <end position="338"/>
    </location>
</feature>
<keyword evidence="4 6" id="KW-0131">Cell cycle</keyword>
<dbReference type="KEGG" id="smf:Smon_0099"/>
<dbReference type="InterPro" id="IPR008280">
    <property type="entry name" value="Tub_FtsZ_C"/>
</dbReference>
<dbReference type="Pfam" id="PF00091">
    <property type="entry name" value="Tubulin"/>
    <property type="match status" value="1"/>
</dbReference>
<dbReference type="OrthoDB" id="9813375at2"/>
<feature type="domain" description="Tubulin/FtsZ GTPase" evidence="8">
    <location>
        <begin position="32"/>
        <end position="219"/>
    </location>
</feature>
<dbReference type="InterPro" id="IPR018316">
    <property type="entry name" value="Tubulin/FtsZ_2-layer-sand-dom"/>
</dbReference>
<dbReference type="InterPro" id="IPR037103">
    <property type="entry name" value="Tubulin/FtsZ-like_C"/>
</dbReference>
<dbReference type="HOGENOM" id="CLU_024865_0_1_0"/>
<feature type="binding site" evidence="4">
    <location>
        <position position="157"/>
    </location>
    <ligand>
        <name>GTP</name>
        <dbReference type="ChEBI" id="CHEBI:37565"/>
    </ligand>
</feature>
<feature type="binding site" evidence="4">
    <location>
        <position position="201"/>
    </location>
    <ligand>
        <name>GTP</name>
        <dbReference type="ChEBI" id="CHEBI:37565"/>
    </ligand>
</feature>
<gene>
    <name evidence="4" type="primary">ftsZ</name>
    <name evidence="10" type="ordered locus">Smon_0099</name>
</gene>
<dbReference type="EMBL" id="CP001779">
    <property type="protein sequence ID" value="ACZ00595.1"/>
    <property type="molecule type" value="Genomic_DNA"/>
</dbReference>
<dbReference type="InterPro" id="IPR036525">
    <property type="entry name" value="Tubulin/FtsZ_GTPase_sf"/>
</dbReference>
<dbReference type="NCBIfam" id="TIGR00065">
    <property type="entry name" value="ftsZ"/>
    <property type="match status" value="1"/>
</dbReference>
<dbReference type="Gene3D" id="3.40.50.1440">
    <property type="entry name" value="Tubulin/FtsZ, GTPase domain"/>
    <property type="match status" value="1"/>
</dbReference>
<dbReference type="PROSITE" id="PS01135">
    <property type="entry name" value="FTSZ_2"/>
    <property type="match status" value="1"/>
</dbReference>
<dbReference type="InterPro" id="IPR000158">
    <property type="entry name" value="Cell_div_FtsZ"/>
</dbReference>
<dbReference type="PANTHER" id="PTHR30314">
    <property type="entry name" value="CELL DIVISION PROTEIN FTSZ-RELATED"/>
    <property type="match status" value="1"/>
</dbReference>
<dbReference type="GO" id="GO:0005737">
    <property type="term" value="C:cytoplasm"/>
    <property type="evidence" value="ECO:0007669"/>
    <property type="project" value="UniProtKB-SubCell"/>
</dbReference>
<evidence type="ECO:0000313" key="11">
    <source>
        <dbReference type="Proteomes" id="UP000002072"/>
    </source>
</evidence>
<reference evidence="10 11" key="1">
    <citation type="journal article" date="2009" name="Stand. Genomic Sci.">
        <title>Complete genome sequence of Streptobacillus moniliformis type strain (9901T).</title>
        <authorList>
            <person name="Nolan M."/>
            <person name="Gronow S."/>
            <person name="Lapidus A."/>
            <person name="Ivanova N."/>
            <person name="Copeland A."/>
            <person name="Lucas S."/>
            <person name="Del Rio T.G."/>
            <person name="Chen F."/>
            <person name="Tice H."/>
            <person name="Pitluck S."/>
            <person name="Cheng J.F."/>
            <person name="Sims D."/>
            <person name="Meincke L."/>
            <person name="Bruce D."/>
            <person name="Goodwin L."/>
            <person name="Brettin T."/>
            <person name="Han C."/>
            <person name="Detter J.C."/>
            <person name="Ovchinikova G."/>
            <person name="Pati A."/>
            <person name="Mavromatis K."/>
            <person name="Mikhailova N."/>
            <person name="Chen A."/>
            <person name="Palaniappan K."/>
            <person name="Land M."/>
            <person name="Hauser L."/>
            <person name="Chang Y.J."/>
            <person name="Jeffries C.D."/>
            <person name="Rohde M."/>
            <person name="Sproer C."/>
            <person name="Goker M."/>
            <person name="Bristow J."/>
            <person name="Eisen J.A."/>
            <person name="Markowitz V."/>
            <person name="Hugenholtz P."/>
            <person name="Kyrpides N.C."/>
            <person name="Klenk H.P."/>
            <person name="Chain P."/>
        </authorList>
    </citation>
    <scope>NUCLEOTIDE SEQUENCE [LARGE SCALE GENOMIC DNA]</scope>
    <source>
        <strain evidence="11">ATCC 14647 / DSM 12112 / NCTC 10651 / 9901</strain>
    </source>
</reference>
<feature type="binding site" evidence="4">
    <location>
        <begin position="40"/>
        <end position="44"/>
    </location>
    <ligand>
        <name>GTP</name>
        <dbReference type="ChEBI" id="CHEBI:37565"/>
    </ligand>
</feature>
<dbReference type="GO" id="GO:0032153">
    <property type="term" value="C:cell division site"/>
    <property type="evidence" value="ECO:0007669"/>
    <property type="project" value="UniProtKB-UniRule"/>
</dbReference>
<dbReference type="InterPro" id="IPR003008">
    <property type="entry name" value="Tubulin_FtsZ_GTPase"/>
</dbReference>
<dbReference type="GO" id="GO:0000917">
    <property type="term" value="P:division septum assembly"/>
    <property type="evidence" value="ECO:0007669"/>
    <property type="project" value="UniProtKB-KW"/>
</dbReference>
<dbReference type="RefSeq" id="WP_012858153.1">
    <property type="nucleotide sequence ID" value="NC_013515.1"/>
</dbReference>
<accession>D1AWB9</accession>
<comment type="subunit">
    <text evidence="4">Homodimer. Polymerizes to form a dynamic ring structure in a strictly GTP-dependent manner. Interacts directly with several other division proteins.</text>
</comment>
<dbReference type="SUPFAM" id="SSF55307">
    <property type="entry name" value="Tubulin C-terminal domain-like"/>
    <property type="match status" value="1"/>
</dbReference>
<evidence type="ECO:0000256" key="1">
    <source>
        <dbReference type="ARBA" id="ARBA00009690"/>
    </source>
</evidence>
<dbReference type="AlphaFoldDB" id="D1AWB9"/>
<comment type="function">
    <text evidence="4 6">Essential cell division protein that forms a contractile ring structure (Z ring) at the future cell division site. The regulation of the ring assembly controls the timing and the location of cell division. One of the functions of the FtsZ ring is to recruit other cell division proteins to the septum to produce a new cell wall between the dividing cells. Binds GTP and shows GTPase activity.</text>
</comment>
<keyword evidence="4 6" id="KW-0717">Septation</keyword>
<dbReference type="GO" id="GO:0003924">
    <property type="term" value="F:GTPase activity"/>
    <property type="evidence" value="ECO:0007669"/>
    <property type="project" value="UniProtKB-UniRule"/>
</dbReference>
<dbReference type="eggNOG" id="COG0206">
    <property type="taxonomic scope" value="Bacteria"/>
</dbReference>
<dbReference type="GeneID" id="29673578"/>
<dbReference type="Gene3D" id="3.30.1330.20">
    <property type="entry name" value="Tubulin/FtsZ, C-terminal domain"/>
    <property type="match status" value="1"/>
</dbReference>
<evidence type="ECO:0000259" key="8">
    <source>
        <dbReference type="SMART" id="SM00864"/>
    </source>
</evidence>
<dbReference type="SMART" id="SM00865">
    <property type="entry name" value="Tubulin_C"/>
    <property type="match status" value="1"/>
</dbReference>
<organism evidence="10 11">
    <name type="scientific">Streptobacillus moniliformis (strain ATCC 14647 / DSM 12112 / NCTC 10651 / 9901)</name>
    <dbReference type="NCBI Taxonomy" id="519441"/>
    <lineage>
        <taxon>Bacteria</taxon>
        <taxon>Fusobacteriati</taxon>
        <taxon>Fusobacteriota</taxon>
        <taxon>Fusobacteriia</taxon>
        <taxon>Fusobacteriales</taxon>
        <taxon>Leptotrichiaceae</taxon>
        <taxon>Streptobacillus</taxon>
    </lineage>
</organism>
<keyword evidence="3 4" id="KW-0342">GTP-binding</keyword>
<evidence type="ECO:0000256" key="5">
    <source>
        <dbReference type="NCBIfam" id="TIGR00065"/>
    </source>
</evidence>
<dbReference type="SUPFAM" id="SSF52490">
    <property type="entry name" value="Tubulin nucleotide-binding domain-like"/>
    <property type="match status" value="1"/>
</dbReference>
<sequence length="372" mass="40493">MDNNYNGYQKPNQIYINNNQHQLATPDIQGAKISIIGVGGGGGNAVDYMKEYNIEGVQYIAINTDYQDLEKKAADIKVSIGTLGAGGDPNVARDAAENMRSEIKKIIQGQDMIFITAGMGGGTGTGASPIVAEIAKELDILTIAVVTTPFDFEGPNRRANAENGINELKKNVDTLIVIPNQKLFSNKTSINKLKNMFLAPNEVLFRSVKGIAEIITKEGLINIDFADVKQVMKNAGEAVVGLGIAEQGKDVLTAVKEAIESPLLDRNIKGAKKILLNITMSPDGSFEDFQNIIEEVIAYSENPNVDVMFGIITDDDITDTRVTIVATGFEKEIKSVASTIDYDVNANKNVEENNNEENHSVEQPFVYPRFDD</sequence>
<dbReference type="PRINTS" id="PR00423">
    <property type="entry name" value="CELLDVISFTSZ"/>
</dbReference>
<evidence type="ECO:0000256" key="2">
    <source>
        <dbReference type="ARBA" id="ARBA00022741"/>
    </source>
</evidence>
<dbReference type="CDD" id="cd02201">
    <property type="entry name" value="FtsZ_type1"/>
    <property type="match status" value="1"/>
</dbReference>
<feature type="region of interest" description="Disordered" evidence="7">
    <location>
        <begin position="351"/>
        <end position="372"/>
    </location>
</feature>
<evidence type="ECO:0000313" key="10">
    <source>
        <dbReference type="EMBL" id="ACZ00595.1"/>
    </source>
</evidence>
<dbReference type="InterPro" id="IPR020805">
    <property type="entry name" value="Cell_div_FtsZ_CS"/>
</dbReference>
<dbReference type="FunFam" id="3.40.50.1440:FF:000001">
    <property type="entry name" value="Cell division protein FtsZ"/>
    <property type="match status" value="1"/>
</dbReference>
<feature type="binding site" evidence="4">
    <location>
        <position position="153"/>
    </location>
    <ligand>
        <name>GTP</name>
        <dbReference type="ChEBI" id="CHEBI:37565"/>
    </ligand>
</feature>
<evidence type="ECO:0000256" key="3">
    <source>
        <dbReference type="ARBA" id="ARBA00023134"/>
    </source>
</evidence>
<keyword evidence="4 6" id="KW-0132">Cell division</keyword>